<organism evidence="3 4">
    <name type="scientific">Alicyclobacillus fodiniaquatilis</name>
    <dbReference type="NCBI Taxonomy" id="1661150"/>
    <lineage>
        <taxon>Bacteria</taxon>
        <taxon>Bacillati</taxon>
        <taxon>Bacillota</taxon>
        <taxon>Bacilli</taxon>
        <taxon>Bacillales</taxon>
        <taxon>Alicyclobacillaceae</taxon>
        <taxon>Alicyclobacillus</taxon>
    </lineage>
</organism>
<keyword evidence="4" id="KW-1185">Reference proteome</keyword>
<accession>A0ABW4JNV2</accession>
<name>A0ABW4JNV2_9BACL</name>
<evidence type="ECO:0000313" key="4">
    <source>
        <dbReference type="Proteomes" id="UP001597079"/>
    </source>
</evidence>
<dbReference type="Pfam" id="PF13751">
    <property type="entry name" value="DDE_Tnp_1_6"/>
    <property type="match status" value="1"/>
</dbReference>
<reference evidence="4" key="1">
    <citation type="journal article" date="2019" name="Int. J. Syst. Evol. Microbiol.">
        <title>The Global Catalogue of Microorganisms (GCM) 10K type strain sequencing project: providing services to taxonomists for standard genome sequencing and annotation.</title>
        <authorList>
            <consortium name="The Broad Institute Genomics Platform"/>
            <consortium name="The Broad Institute Genome Sequencing Center for Infectious Disease"/>
            <person name="Wu L."/>
            <person name="Ma J."/>
        </authorList>
    </citation>
    <scope>NUCLEOTIDE SEQUENCE [LARGE SCALE GENOMIC DNA]</scope>
    <source>
        <strain evidence="4">CGMCC 1.12286</strain>
    </source>
</reference>
<feature type="domain" description="Transposase DDE" evidence="2">
    <location>
        <begin position="206"/>
        <end position="271"/>
    </location>
</feature>
<proteinExistence type="predicted"/>
<dbReference type="RefSeq" id="WP_377946135.1">
    <property type="nucleotide sequence ID" value="NZ_JBHUCX010000101.1"/>
</dbReference>
<dbReference type="Pfam" id="PF05598">
    <property type="entry name" value="DUF772"/>
    <property type="match status" value="1"/>
</dbReference>
<evidence type="ECO:0000259" key="1">
    <source>
        <dbReference type="Pfam" id="PF05598"/>
    </source>
</evidence>
<dbReference type="Proteomes" id="UP001597079">
    <property type="component" value="Unassembled WGS sequence"/>
</dbReference>
<dbReference type="EMBL" id="JBHUCX010000101">
    <property type="protein sequence ID" value="MFD1678131.1"/>
    <property type="molecule type" value="Genomic_DNA"/>
</dbReference>
<evidence type="ECO:0000313" key="3">
    <source>
        <dbReference type="EMBL" id="MFD1678131.1"/>
    </source>
</evidence>
<dbReference type="InterPro" id="IPR025668">
    <property type="entry name" value="Tnp_DDE_dom"/>
</dbReference>
<gene>
    <name evidence="3" type="ORF">ACFSB2_26025</name>
</gene>
<dbReference type="PANTHER" id="PTHR33408:SF2">
    <property type="entry name" value="TRANSPOSASE DDE DOMAIN-CONTAINING PROTEIN"/>
    <property type="match status" value="1"/>
</dbReference>
<comment type="caution">
    <text evidence="3">The sequence shown here is derived from an EMBL/GenBank/DDBJ whole genome shotgun (WGS) entry which is preliminary data.</text>
</comment>
<dbReference type="PANTHER" id="PTHR33408">
    <property type="entry name" value="TRANSPOSASE"/>
    <property type="match status" value="1"/>
</dbReference>
<sequence length="280" mass="32815">MFIEYNMDQLYLPMNLELDIPPNHISCVVNTAVTRLDDAIFEIAYPGGGRDSYHPKMMTKIVIYAYTQRIYSSRQIAKAVRENVPFMWLAGRQTPDFRTINRFRIERMKDVLEKIFTDVLELLVEEGYVKLENYFVDGTKTEANANRYTFVWGKAVAKHKARLQEKVKTLFASIEELERQEELEHSGHDLLEQGESSQLTSKDTWTCMNGRKLTFERQNRGKTDSGYQTQLRTYRSENCEGCLLRERCMKSSGNREIRVSLEYLRYKQQAAIDEMRQKIG</sequence>
<dbReference type="InterPro" id="IPR008490">
    <property type="entry name" value="Transposase_InsH_N"/>
</dbReference>
<protein>
    <submittedName>
        <fullName evidence="3">Transposase</fullName>
    </submittedName>
</protein>
<feature type="domain" description="Transposase InsH N-terminal" evidence="1">
    <location>
        <begin position="16"/>
        <end position="104"/>
    </location>
</feature>
<evidence type="ECO:0000259" key="2">
    <source>
        <dbReference type="Pfam" id="PF13751"/>
    </source>
</evidence>